<dbReference type="Gene3D" id="2.60.40.10">
    <property type="entry name" value="Immunoglobulins"/>
    <property type="match status" value="1"/>
</dbReference>
<dbReference type="Gene3D" id="3.10.105.10">
    <property type="entry name" value="Dipeptide-binding Protein, Domain 3"/>
    <property type="match status" value="1"/>
</dbReference>
<gene>
    <name evidence="4" type="ORF">AKJ41_03260</name>
</gene>
<evidence type="ECO:0000256" key="2">
    <source>
        <dbReference type="SAM" id="Phobius"/>
    </source>
</evidence>
<dbReference type="Gene3D" id="3.40.190.10">
    <property type="entry name" value="Periplasmic binding protein-like II"/>
    <property type="match status" value="1"/>
</dbReference>
<feature type="transmembrane region" description="Helical" evidence="2">
    <location>
        <begin position="778"/>
        <end position="797"/>
    </location>
</feature>
<dbReference type="InterPro" id="IPR039424">
    <property type="entry name" value="SBP_5"/>
</dbReference>
<dbReference type="GO" id="GO:0015833">
    <property type="term" value="P:peptide transport"/>
    <property type="evidence" value="ECO:0007669"/>
    <property type="project" value="TreeGrafter"/>
</dbReference>
<accession>A0A133V3F8</accession>
<keyword evidence="2" id="KW-0472">Membrane</keyword>
<comment type="caution">
    <text evidence="4">The sequence shown here is derived from an EMBL/GenBank/DDBJ whole genome shotgun (WGS) entry which is preliminary data.</text>
</comment>
<organism evidence="4 5">
    <name type="scientific">candidate division MSBL1 archaeon SCGC-AAA259O05</name>
    <dbReference type="NCBI Taxonomy" id="1698271"/>
    <lineage>
        <taxon>Archaea</taxon>
        <taxon>Methanobacteriati</taxon>
        <taxon>Methanobacteriota</taxon>
        <taxon>candidate division MSBL1</taxon>
    </lineage>
</organism>
<feature type="domain" description="Solute-binding protein family 5" evidence="3">
    <location>
        <begin position="78"/>
        <end position="471"/>
    </location>
</feature>
<dbReference type="GO" id="GO:1904680">
    <property type="term" value="F:peptide transmembrane transporter activity"/>
    <property type="evidence" value="ECO:0007669"/>
    <property type="project" value="TreeGrafter"/>
</dbReference>
<dbReference type="PANTHER" id="PTHR30290:SF82">
    <property type="entry name" value="ABC-TYPE DIPEPTIDE_OLIGOPEPTIDE TRANSPORT SYSTEM, PERIPLASMIC COMPONENT"/>
    <property type="match status" value="1"/>
</dbReference>
<dbReference type="Pfam" id="PF00496">
    <property type="entry name" value="SBP_bac_5"/>
    <property type="match status" value="1"/>
</dbReference>
<dbReference type="InterPro" id="IPR000914">
    <property type="entry name" value="SBP_5_dom"/>
</dbReference>
<protein>
    <recommendedName>
        <fullName evidence="3">Solute-binding protein family 5 domain-containing protein</fullName>
    </recommendedName>
</protein>
<dbReference type="EMBL" id="LHXV01000034">
    <property type="protein sequence ID" value="KXB00965.1"/>
    <property type="molecule type" value="Genomic_DNA"/>
</dbReference>
<dbReference type="SUPFAM" id="SSF53850">
    <property type="entry name" value="Periplasmic binding protein-like II"/>
    <property type="match status" value="1"/>
</dbReference>
<reference evidence="4 5" key="1">
    <citation type="journal article" date="2016" name="Sci. Rep.">
        <title>Metabolic traits of an uncultured archaeal lineage -MSBL1- from brine pools of the Red Sea.</title>
        <authorList>
            <person name="Mwirichia R."/>
            <person name="Alam I."/>
            <person name="Rashid M."/>
            <person name="Vinu M."/>
            <person name="Ba-Alawi W."/>
            <person name="Anthony Kamau A."/>
            <person name="Kamanda Ngugi D."/>
            <person name="Goker M."/>
            <person name="Klenk H.P."/>
            <person name="Bajic V."/>
            <person name="Stingl U."/>
        </authorList>
    </citation>
    <scope>NUCLEOTIDE SEQUENCE [LARGE SCALE GENOMIC DNA]</scope>
    <source>
        <strain evidence="4">SCGC-AAA259O05</strain>
    </source>
</reference>
<sequence length="803" mass="89201">MNGKSLISAGIVSVLLVGFLMPLAGAQRKLKPETAWSDFSGSTWPKTWNPIYAEATGNPVGIRSVYEPLAALGTWKGELYPMLAENWGFTDKYTFEINIYPEAEFHDGSPVTAEDVKFSLNAHGNKKWGGTLSTLWDSVESVSVVDETTLHINLKENYPNYQMIKDCMLVAIFSKDRWQPLIEEYGENIVDYPNLDLGKQNGSGPYKLSSFSMDKIVLKRVSDYWGNKIGHYFLPEYHGVMKEVESTARFNDFKQHNIDVVTGWVPASMDYTDQRPSKFGWWNEDAEKRVEKYAASPLGQSVLAPNLEKLDMVRNNLWLRKALTYALDVSEISEKSHLGCGAAGPPSFMNPLLPKVPEYTNKEVIRNNFETTTAMGVPVIKYDPEKAVEILKEHCEGSVDKGWTYNGEKIGGWTLETVQGWVDWMGTLSQIKEMWSKIGINVETKFHEYGTWSSRYMTKKFDWSMMGIGGPEAPYVPLNGFNALFLPHTSTWVGSKFNIHDVYPEKGQKAQNMLNELYSLPIGSEESIRKAKKLQELYVPELYMIPLWTYVRHGQWWTNRWANWPTKDDPYDMQYALQSLGSDLRFLDHMYPVSVETASFSLSKGTVNPGEVVTASVTLNNTGDADHNYAVKLRKGPAKAGPGPEVIAHKATVVPAGGSKTVELEFSIDETGSHTITVDDWRFGKTDSNPGDPIEKTLIVKKKEEEIGPPIPENLPEKVDMAIKTAQDAKDAALSAKDTAQDAKNAAQEAVSAANAAKESADDAKAAAEEAGGVSASMLVASMVITIIVVLAGVYVITGKRAT</sequence>
<keyword evidence="1" id="KW-0175">Coiled coil</keyword>
<proteinExistence type="predicted"/>
<dbReference type="AlphaFoldDB" id="A0A133V3F8"/>
<name>A0A133V3F8_9EURY</name>
<evidence type="ECO:0000256" key="1">
    <source>
        <dbReference type="SAM" id="Coils"/>
    </source>
</evidence>
<evidence type="ECO:0000313" key="4">
    <source>
        <dbReference type="EMBL" id="KXB00965.1"/>
    </source>
</evidence>
<evidence type="ECO:0000313" key="5">
    <source>
        <dbReference type="Proteomes" id="UP000070344"/>
    </source>
</evidence>
<keyword evidence="2" id="KW-0812">Transmembrane</keyword>
<keyword evidence="2" id="KW-1133">Transmembrane helix</keyword>
<keyword evidence="5" id="KW-1185">Reference proteome</keyword>
<feature type="coiled-coil region" evidence="1">
    <location>
        <begin position="726"/>
        <end position="760"/>
    </location>
</feature>
<dbReference type="Proteomes" id="UP000070344">
    <property type="component" value="Unassembled WGS sequence"/>
</dbReference>
<evidence type="ECO:0000259" key="3">
    <source>
        <dbReference type="Pfam" id="PF00496"/>
    </source>
</evidence>
<dbReference type="Gene3D" id="3.90.76.10">
    <property type="entry name" value="Dipeptide-binding Protein, Domain 1"/>
    <property type="match status" value="1"/>
</dbReference>
<dbReference type="InterPro" id="IPR013783">
    <property type="entry name" value="Ig-like_fold"/>
</dbReference>
<dbReference type="PANTHER" id="PTHR30290">
    <property type="entry name" value="PERIPLASMIC BINDING COMPONENT OF ABC TRANSPORTER"/>
    <property type="match status" value="1"/>
</dbReference>